<organism evidence="1 2">
    <name type="scientific">Halogranum amylolyticum</name>
    <dbReference type="NCBI Taxonomy" id="660520"/>
    <lineage>
        <taxon>Archaea</taxon>
        <taxon>Methanobacteriati</taxon>
        <taxon>Methanobacteriota</taxon>
        <taxon>Stenosarchaea group</taxon>
        <taxon>Halobacteria</taxon>
        <taxon>Halobacteriales</taxon>
        <taxon>Haloferacaceae</taxon>
    </lineage>
</organism>
<keyword evidence="2" id="KW-1185">Reference proteome</keyword>
<reference evidence="2" key="1">
    <citation type="submission" date="2016-10" db="EMBL/GenBank/DDBJ databases">
        <authorList>
            <person name="Varghese N."/>
            <person name="Submissions S."/>
        </authorList>
    </citation>
    <scope>NUCLEOTIDE SEQUENCE [LARGE SCALE GENOMIC DNA]</scope>
    <source>
        <strain evidence="2">CGMCC 1.10121</strain>
    </source>
</reference>
<evidence type="ECO:0000313" key="1">
    <source>
        <dbReference type="EMBL" id="SEP12661.1"/>
    </source>
</evidence>
<dbReference type="EMBL" id="FODV01000015">
    <property type="protein sequence ID" value="SEP12661.1"/>
    <property type="molecule type" value="Genomic_DNA"/>
</dbReference>
<gene>
    <name evidence="1" type="ORF">SAMN04487948_11556</name>
</gene>
<sequence length="141" mass="14675">MASQSSGVYLMDSTSRLHRAILVGLLLVACSGCITVQPDVVAEEDDSSVFESVSTKSEWGTSSVQASVTLTSSATTSQGVTRLNVITKDGKSFYTTTVDSGQTNASLPIPTRQSSKLVAVNTVNGTVVGTYNVTVTGTTYP</sequence>
<name>A0A1H8VBE9_9EURY</name>
<accession>A0A1H8VBE9</accession>
<proteinExistence type="predicted"/>
<evidence type="ECO:0000313" key="2">
    <source>
        <dbReference type="Proteomes" id="UP000199126"/>
    </source>
</evidence>
<protein>
    <submittedName>
        <fullName evidence="1">Uncharacterized protein</fullName>
    </submittedName>
</protein>
<dbReference type="Proteomes" id="UP000199126">
    <property type="component" value="Unassembled WGS sequence"/>
</dbReference>
<dbReference type="AlphaFoldDB" id="A0A1H8VBE9"/>